<dbReference type="SUPFAM" id="SSF46689">
    <property type="entry name" value="Homeodomain-like"/>
    <property type="match status" value="1"/>
</dbReference>
<keyword evidence="1" id="KW-0238">DNA-binding</keyword>
<sequence>MNKRTFAPKVKWSQEEVDLLMSLYPLYGCDYPKYTAHLNRTYSQIKGFMHNMERKSPEAFQCGIKHRHREHPQISEQYLDVAQFLNALVLLVQ</sequence>
<dbReference type="Proteomes" id="UP001642409">
    <property type="component" value="Unassembled WGS sequence"/>
</dbReference>
<name>A0ABP1GH78_9EUKA</name>
<dbReference type="EMBL" id="CAXDID020000002">
    <property type="protein sequence ID" value="CAL5971470.1"/>
    <property type="molecule type" value="Genomic_DNA"/>
</dbReference>
<dbReference type="GO" id="GO:0003677">
    <property type="term" value="F:DNA binding"/>
    <property type="evidence" value="ECO:0007669"/>
    <property type="project" value="UniProtKB-KW"/>
</dbReference>
<keyword evidence="2" id="KW-1185">Reference proteome</keyword>
<evidence type="ECO:0000313" key="2">
    <source>
        <dbReference type="Proteomes" id="UP001642409"/>
    </source>
</evidence>
<comment type="caution">
    <text evidence="1">The sequence shown here is derived from an EMBL/GenBank/DDBJ whole genome shotgun (WGS) entry which is preliminary data.</text>
</comment>
<reference evidence="1 2" key="1">
    <citation type="submission" date="2024-07" db="EMBL/GenBank/DDBJ databases">
        <authorList>
            <person name="Akdeniz Z."/>
        </authorList>
    </citation>
    <scope>NUCLEOTIDE SEQUENCE [LARGE SCALE GENOMIC DNA]</scope>
</reference>
<organism evidence="1 2">
    <name type="scientific">Hexamita inflata</name>
    <dbReference type="NCBI Taxonomy" id="28002"/>
    <lineage>
        <taxon>Eukaryota</taxon>
        <taxon>Metamonada</taxon>
        <taxon>Diplomonadida</taxon>
        <taxon>Hexamitidae</taxon>
        <taxon>Hexamitinae</taxon>
        <taxon>Hexamita</taxon>
    </lineage>
</organism>
<protein>
    <submittedName>
        <fullName evidence="1">Homeobox-like_domain superfamily</fullName>
    </submittedName>
</protein>
<evidence type="ECO:0000313" key="1">
    <source>
        <dbReference type="EMBL" id="CAL5971470.1"/>
    </source>
</evidence>
<gene>
    <name evidence="1" type="ORF">HINF_LOCUS1410</name>
</gene>
<proteinExistence type="predicted"/>
<keyword evidence="1" id="KW-0371">Homeobox</keyword>
<accession>A0ABP1GH78</accession>
<dbReference type="InterPro" id="IPR009057">
    <property type="entry name" value="Homeodomain-like_sf"/>
</dbReference>